<dbReference type="InterPro" id="IPR052055">
    <property type="entry name" value="Hepadnavirus_pol/RT"/>
</dbReference>
<organism evidence="2 3">
    <name type="scientific">Petrolisthes cinctipes</name>
    <name type="common">Flat porcelain crab</name>
    <dbReference type="NCBI Taxonomy" id="88211"/>
    <lineage>
        <taxon>Eukaryota</taxon>
        <taxon>Metazoa</taxon>
        <taxon>Ecdysozoa</taxon>
        <taxon>Arthropoda</taxon>
        <taxon>Crustacea</taxon>
        <taxon>Multicrustacea</taxon>
        <taxon>Malacostraca</taxon>
        <taxon>Eumalacostraca</taxon>
        <taxon>Eucarida</taxon>
        <taxon>Decapoda</taxon>
        <taxon>Pleocyemata</taxon>
        <taxon>Anomura</taxon>
        <taxon>Galatheoidea</taxon>
        <taxon>Porcellanidae</taxon>
        <taxon>Petrolisthes</taxon>
    </lineage>
</organism>
<dbReference type="PANTHER" id="PTHR33050">
    <property type="entry name" value="REVERSE TRANSCRIPTASE DOMAIN-CONTAINING PROTEIN"/>
    <property type="match status" value="1"/>
</dbReference>
<accession>A0AAE1GIR1</accession>
<dbReference type="EMBL" id="JAWQEG010000177">
    <property type="protein sequence ID" value="KAK3893774.1"/>
    <property type="molecule type" value="Genomic_DNA"/>
</dbReference>
<evidence type="ECO:0000313" key="2">
    <source>
        <dbReference type="EMBL" id="KAK3893774.1"/>
    </source>
</evidence>
<evidence type="ECO:0000313" key="3">
    <source>
        <dbReference type="Proteomes" id="UP001286313"/>
    </source>
</evidence>
<comment type="caution">
    <text evidence="2">The sequence shown here is derived from an EMBL/GenBank/DDBJ whole genome shotgun (WGS) entry which is preliminary data.</text>
</comment>
<name>A0AAE1GIR1_PETCI</name>
<sequence length="359" mass="40424">MASFPPTPAGNQCHRLFRRLGPLGHVSRIDSKGCQYRDQPSEQPRLPHQRPKSHLPPSTDVVWLGIRWFPLLGRWALLEDKQMSILSSIRHVLSLKQVTRRQWEHILGKLTFATQILRHNKPLLQPLLRPQILSNHLHRPKTLSISPHFHHSGNTIHLWTDASLSGWGGHTLSHYVSGTWDTNESTLHINCLEVRVVLLTIRSLNLSNCQLHQAKMQINLSVTRNLNSQQPSQLSQNSHTCFQDFFPPKFKGGQPEQTFNHHNRVVTSKTNLQGDSNMERPIRSRSNVNKQKQEATSVLLPSSRPKGSCLECTGPRLEQMESNLSLPSKVVTPSGAEETGILPSPRSDNSSLVSNGALV</sequence>
<proteinExistence type="predicted"/>
<feature type="region of interest" description="Disordered" evidence="1">
    <location>
        <begin position="323"/>
        <end position="359"/>
    </location>
</feature>
<evidence type="ECO:0000256" key="1">
    <source>
        <dbReference type="SAM" id="MobiDB-lite"/>
    </source>
</evidence>
<protein>
    <submittedName>
        <fullName evidence="2">Uncharacterized protein</fullName>
    </submittedName>
</protein>
<feature type="compositionally biased region" description="Polar residues" evidence="1">
    <location>
        <begin position="346"/>
        <end position="359"/>
    </location>
</feature>
<feature type="compositionally biased region" description="Polar residues" evidence="1">
    <location>
        <begin position="284"/>
        <end position="300"/>
    </location>
</feature>
<dbReference type="Proteomes" id="UP001286313">
    <property type="component" value="Unassembled WGS sequence"/>
</dbReference>
<dbReference type="AlphaFoldDB" id="A0AAE1GIR1"/>
<gene>
    <name evidence="2" type="ORF">Pcinc_002431</name>
</gene>
<reference evidence="2" key="1">
    <citation type="submission" date="2023-10" db="EMBL/GenBank/DDBJ databases">
        <title>Genome assemblies of two species of porcelain crab, Petrolisthes cinctipes and Petrolisthes manimaculis (Anomura: Porcellanidae).</title>
        <authorList>
            <person name="Angst P."/>
        </authorList>
    </citation>
    <scope>NUCLEOTIDE SEQUENCE</scope>
    <source>
        <strain evidence="2">PB745_01</strain>
        <tissue evidence="2">Gill</tissue>
    </source>
</reference>
<feature type="region of interest" description="Disordered" evidence="1">
    <location>
        <begin position="268"/>
        <end position="307"/>
    </location>
</feature>
<keyword evidence="3" id="KW-1185">Reference proteome</keyword>
<dbReference type="PANTHER" id="PTHR33050:SF7">
    <property type="entry name" value="RIBONUCLEASE H"/>
    <property type="match status" value="1"/>
</dbReference>
<feature type="region of interest" description="Disordered" evidence="1">
    <location>
        <begin position="33"/>
        <end position="55"/>
    </location>
</feature>